<accession>A0ABQ3NCX1</accession>
<gene>
    <name evidence="1" type="ORF">Scinn_00900</name>
</gene>
<comment type="caution">
    <text evidence="1">The sequence shown here is derived from an EMBL/GenBank/DDBJ whole genome shotgun (WGS) entry which is preliminary data.</text>
</comment>
<evidence type="ECO:0000313" key="1">
    <source>
        <dbReference type="EMBL" id="GHI10627.1"/>
    </source>
</evidence>
<sequence>MAAYVQPKGLADAVRQERVAIGRAPGFARAGQSPVPGIWFRPVPLGVSRLSSYFRGGAGGQGWPEAIA</sequence>
<dbReference type="Proteomes" id="UP000660554">
    <property type="component" value="Unassembled WGS sequence"/>
</dbReference>
<evidence type="ECO:0000313" key="2">
    <source>
        <dbReference type="Proteomes" id="UP000660554"/>
    </source>
</evidence>
<protein>
    <submittedName>
        <fullName evidence="1">Uncharacterized protein</fullName>
    </submittedName>
</protein>
<proteinExistence type="predicted"/>
<dbReference type="EMBL" id="BNDV01000002">
    <property type="protein sequence ID" value="GHI10627.1"/>
    <property type="molecule type" value="Genomic_DNA"/>
</dbReference>
<reference evidence="2" key="1">
    <citation type="submission" date="2020-09" db="EMBL/GenBank/DDBJ databases">
        <title>Whole genome shotgun sequence of Streptomyces cinnamonensis NBRC 15873.</title>
        <authorList>
            <person name="Komaki H."/>
            <person name="Tamura T."/>
        </authorList>
    </citation>
    <scope>NUCLEOTIDE SEQUENCE [LARGE SCALE GENOMIC DNA]</scope>
    <source>
        <strain evidence="2">NBRC 15873</strain>
    </source>
</reference>
<organism evidence="1 2">
    <name type="scientific">Streptomyces virginiae</name>
    <name type="common">Streptomyces cinnamonensis</name>
    <dbReference type="NCBI Taxonomy" id="1961"/>
    <lineage>
        <taxon>Bacteria</taxon>
        <taxon>Bacillati</taxon>
        <taxon>Actinomycetota</taxon>
        <taxon>Actinomycetes</taxon>
        <taxon>Kitasatosporales</taxon>
        <taxon>Streptomycetaceae</taxon>
        <taxon>Streptomyces</taxon>
    </lineage>
</organism>
<name>A0ABQ3NCX1_STRVG</name>
<keyword evidence="2" id="KW-1185">Reference proteome</keyword>